<feature type="domain" description="DUF218" evidence="1">
    <location>
        <begin position="37"/>
        <end position="152"/>
    </location>
</feature>
<dbReference type="Pfam" id="PF02698">
    <property type="entry name" value="DUF218"/>
    <property type="match status" value="1"/>
</dbReference>
<dbReference type="GO" id="GO:0005886">
    <property type="term" value="C:plasma membrane"/>
    <property type="evidence" value="ECO:0007669"/>
    <property type="project" value="TreeGrafter"/>
</dbReference>
<reference evidence="2" key="1">
    <citation type="submission" date="2021-05" db="EMBL/GenBank/DDBJ databases">
        <authorList>
            <person name="Pietrasiak N."/>
            <person name="Ward R."/>
            <person name="Stajich J.E."/>
            <person name="Kurbessoian T."/>
        </authorList>
    </citation>
    <scope>NUCLEOTIDE SEQUENCE</scope>
    <source>
        <strain evidence="2">JT2-VF2</strain>
    </source>
</reference>
<proteinExistence type="predicted"/>
<sequence>MKRRLRLVLLILAIALVWASIIPTKLAIALYQAPSPQAIFVLGGDFARIEFAAKFGQSHNNLNIWVSDVTSNLEFNRLIFHKFGVPDQRLRLDGRATDTVTNFTTLAADFVKQKLEHIYLITSDYHMRRARAIATIVLGSQGIAVTPVVVPSPLDKSESLVRALRDCGRSILWILSGRSGASYNQRLR</sequence>
<evidence type="ECO:0000313" key="2">
    <source>
        <dbReference type="EMBL" id="MBW4561951.1"/>
    </source>
</evidence>
<dbReference type="Proteomes" id="UP000715781">
    <property type="component" value="Unassembled WGS sequence"/>
</dbReference>
<comment type="caution">
    <text evidence="2">The sequence shown here is derived from an EMBL/GenBank/DDBJ whole genome shotgun (WGS) entry which is preliminary data.</text>
</comment>
<reference evidence="2" key="2">
    <citation type="journal article" date="2022" name="Microbiol. Resour. Announc.">
        <title>Metagenome Sequencing to Explore Phylogenomics of Terrestrial Cyanobacteria.</title>
        <authorList>
            <person name="Ward R.D."/>
            <person name="Stajich J.E."/>
            <person name="Johansen J.R."/>
            <person name="Huntemann M."/>
            <person name="Clum A."/>
            <person name="Foster B."/>
            <person name="Foster B."/>
            <person name="Roux S."/>
            <person name="Palaniappan K."/>
            <person name="Varghese N."/>
            <person name="Mukherjee S."/>
            <person name="Reddy T.B.K."/>
            <person name="Daum C."/>
            <person name="Copeland A."/>
            <person name="Chen I.A."/>
            <person name="Ivanova N.N."/>
            <person name="Kyrpides N.C."/>
            <person name="Shapiro N."/>
            <person name="Eloe-Fadrosh E.A."/>
            <person name="Pietrasiak N."/>
        </authorList>
    </citation>
    <scope>NUCLEOTIDE SEQUENCE</scope>
    <source>
        <strain evidence="2">JT2-VF2</strain>
    </source>
</reference>
<dbReference type="EMBL" id="JAHHHN010000006">
    <property type="protein sequence ID" value="MBW4561951.1"/>
    <property type="molecule type" value="Genomic_DNA"/>
</dbReference>
<organism evidence="2 3">
    <name type="scientific">Mojavia pulchra JT2-VF2</name>
    <dbReference type="NCBI Taxonomy" id="287848"/>
    <lineage>
        <taxon>Bacteria</taxon>
        <taxon>Bacillati</taxon>
        <taxon>Cyanobacteriota</taxon>
        <taxon>Cyanophyceae</taxon>
        <taxon>Nostocales</taxon>
        <taxon>Nostocaceae</taxon>
    </lineage>
</organism>
<dbReference type="AlphaFoldDB" id="A0A951PZK2"/>
<dbReference type="Gene3D" id="3.40.50.620">
    <property type="entry name" value="HUPs"/>
    <property type="match status" value="1"/>
</dbReference>
<dbReference type="PANTHER" id="PTHR30336:SF20">
    <property type="entry name" value="DUF218 DOMAIN-CONTAINING PROTEIN"/>
    <property type="match status" value="1"/>
</dbReference>
<name>A0A951PZK2_9NOST</name>
<gene>
    <name evidence="2" type="ORF">KME32_12510</name>
</gene>
<dbReference type="CDD" id="cd06259">
    <property type="entry name" value="YdcF-like"/>
    <property type="match status" value="1"/>
</dbReference>
<dbReference type="InterPro" id="IPR051599">
    <property type="entry name" value="Cell_Envelope_Assoc"/>
</dbReference>
<accession>A0A951PZK2</accession>
<evidence type="ECO:0000313" key="3">
    <source>
        <dbReference type="Proteomes" id="UP000715781"/>
    </source>
</evidence>
<dbReference type="InterPro" id="IPR003848">
    <property type="entry name" value="DUF218"/>
</dbReference>
<evidence type="ECO:0000259" key="1">
    <source>
        <dbReference type="Pfam" id="PF02698"/>
    </source>
</evidence>
<protein>
    <submittedName>
        <fullName evidence="2">YdcF family protein</fullName>
    </submittedName>
</protein>
<dbReference type="PANTHER" id="PTHR30336">
    <property type="entry name" value="INNER MEMBRANE PROTEIN, PROBABLE PERMEASE"/>
    <property type="match status" value="1"/>
</dbReference>
<dbReference type="InterPro" id="IPR014729">
    <property type="entry name" value="Rossmann-like_a/b/a_fold"/>
</dbReference>